<keyword evidence="1" id="KW-0677">Repeat</keyword>
<feature type="domain" description="Teneurin NHL" evidence="6">
    <location>
        <begin position="35"/>
        <end position="88"/>
    </location>
</feature>
<dbReference type="InterPro" id="IPR055353">
    <property type="entry name" value="DUF7619"/>
</dbReference>
<dbReference type="PANTHER" id="PTHR13833">
    <property type="match status" value="1"/>
</dbReference>
<dbReference type="InterPro" id="IPR026444">
    <property type="entry name" value="Secre_tail"/>
</dbReference>
<organism evidence="7 8">
    <name type="scientific">Flavipsychrobacter stenotrophus</name>
    <dbReference type="NCBI Taxonomy" id="2077091"/>
    <lineage>
        <taxon>Bacteria</taxon>
        <taxon>Pseudomonadati</taxon>
        <taxon>Bacteroidota</taxon>
        <taxon>Chitinophagia</taxon>
        <taxon>Chitinophagales</taxon>
        <taxon>Chitinophagaceae</taxon>
        <taxon>Flavipsychrobacter</taxon>
    </lineage>
</organism>
<evidence type="ECO:0000259" key="5">
    <source>
        <dbReference type="Pfam" id="PF24595"/>
    </source>
</evidence>
<evidence type="ECO:0000313" key="8">
    <source>
        <dbReference type="Proteomes" id="UP000239872"/>
    </source>
</evidence>
<feature type="domain" description="Teneurin NHL" evidence="6">
    <location>
        <begin position="91"/>
        <end position="141"/>
    </location>
</feature>
<evidence type="ECO:0000256" key="1">
    <source>
        <dbReference type="ARBA" id="ARBA00022737"/>
    </source>
</evidence>
<dbReference type="InterPro" id="IPR011042">
    <property type="entry name" value="6-blade_b-propeller_TolB-like"/>
</dbReference>
<dbReference type="PROSITE" id="PS51125">
    <property type="entry name" value="NHL"/>
    <property type="match status" value="1"/>
</dbReference>
<proteinExistence type="predicted"/>
<dbReference type="InterPro" id="IPR010620">
    <property type="entry name" value="SBBP_repeat"/>
</dbReference>
<dbReference type="InterPro" id="IPR047589">
    <property type="entry name" value="DUF11_rpt"/>
</dbReference>
<evidence type="ECO:0000256" key="3">
    <source>
        <dbReference type="SAM" id="SignalP"/>
    </source>
</evidence>
<evidence type="ECO:0000256" key="2">
    <source>
        <dbReference type="PROSITE-ProRule" id="PRU00504"/>
    </source>
</evidence>
<reference evidence="7 8" key="1">
    <citation type="submission" date="2018-01" db="EMBL/GenBank/DDBJ databases">
        <title>A novel member of the phylum Bacteroidetes isolated from glacier ice.</title>
        <authorList>
            <person name="Liu Q."/>
            <person name="Xin Y.-H."/>
        </authorList>
    </citation>
    <scope>NUCLEOTIDE SEQUENCE [LARGE SCALE GENOMIC DNA]</scope>
    <source>
        <strain evidence="7 8">RB1R16</strain>
    </source>
</reference>
<accession>A0A2S7ST43</accession>
<keyword evidence="8" id="KW-1185">Reference proteome</keyword>
<dbReference type="SUPFAM" id="SSF101898">
    <property type="entry name" value="NHL repeat"/>
    <property type="match status" value="1"/>
</dbReference>
<dbReference type="Gene3D" id="2.120.10.30">
    <property type="entry name" value="TolB, C-terminal domain"/>
    <property type="match status" value="3"/>
</dbReference>
<evidence type="ECO:0000313" key="7">
    <source>
        <dbReference type="EMBL" id="PQJ09765.1"/>
    </source>
</evidence>
<feature type="signal peptide" evidence="3">
    <location>
        <begin position="1"/>
        <end position="18"/>
    </location>
</feature>
<dbReference type="Pfam" id="PF06739">
    <property type="entry name" value="SBBP"/>
    <property type="match status" value="1"/>
</dbReference>
<dbReference type="EMBL" id="PPSL01000005">
    <property type="protein sequence ID" value="PQJ09765.1"/>
    <property type="molecule type" value="Genomic_DNA"/>
</dbReference>
<feature type="chain" id="PRO_5015726942" evidence="3">
    <location>
        <begin position="19"/>
        <end position="1485"/>
    </location>
</feature>
<dbReference type="Pfam" id="PF18962">
    <property type="entry name" value="Por_Secre_tail"/>
    <property type="match status" value="1"/>
</dbReference>
<sequence>MRKIAFLIFFLFPFICVAQFGITSTVAGNGSVGWAGDHGPATAAQLGDPYGICIDRWGNIYIADAYKQTVRKVNTLGIITTIAGTGTLGSSGDGGPATAARLYNPHGVTVDSSGNVYIADNFNHKVRKINTSGIISTFAGNGSPGSGGDGLAAPSAALGGLVLATAIDHSGNIYVGCQNRIRKVNASGIISTVAGTGTAGYSGDGGPATAAQVDFVSDLTFDKFGNLYFCDYNNDRVRKIDASGAITTVTSAILSPYGIAIDTSGNIYVACESQFIKKMDAFGTITTIAGNGDFTFNGDGGFAIASAMYPTNVKIDNHGDLLIGDVSNSRVRKVTQLPPIGSTMFMSYVADICGGLQFSVFTDTPSTGRRVTIYINGLQYTDTFSVSGVNGIATLSVPLAFSGNYSIKEILFNGSSAVDSVTFAHQHLSCENISMRFYFDANNNCVKDGSEYFAYLPVTAEVDSNGIAIDTISGTSGLNYNAFGNPGDIYTFRKIDGAGGLNISCPASGTITDTFGTTLNHNMSIGYSCGPSTSYDLSEISSSIAGRHMQSIDILAGNSFCSPQTGNLTLHFSPQYIFQSASPVPTTVTGNVVTWNTGVLTSNIPSIIHVHATLTVPGAWLTPGDTVHSQNIIVPVIGDVDTANNVSVKVDTVTGSWDPNEISVNPDRYIAAGATLQYKIHFENTGNDTAFNIYVMDTLSDNVDPHSVRVVAASAFMNTTKYYDNTIHHTILKFEFPNINLLDSSYHDLCTGLVVFKVNARAALPDSATIFNHAGIFFDYNPVVMTNTVENIIASIHGNGSICIGTVDTFDCAITGGTWAMQNGHATISSGGIVTGISNGIDTVLYSFPSSNGITTISKVVSISSHGLTTIIGVDSLCEGISYLFSSSQPGGSWTISNSHAFVTSGGLVNGLSAGGDTLIYIFSNACGADTSFKRILIKPVPNSGSITGPNSVCIGSAISLADTSVGGTWYCTNNNANVTGIGIVAGLSLGTDTVVYRVSNFCGVDSTIKIITVITTPVTSITGIDSFCQAASYLFTSSPAGGIWSTSNGHAFVSTGGLVSGFSAGTDTVIYILANSCGADSSFKNIIIKPLPHAGSITGPDSVCVGSVISLTGTAPYGTWYSLNSHATVTASGMVSGNSTGTDTIIYRVANFCGVDSATKQIVVHTTLPAGSITGPDSVCVGGAITLVDGAPSGIWLTSNSHATVSAGIVTGLTVGVDSIYFVASNTCGTNIASHVVQINQVPFPGLITGADSLCVGASVTLSASVSGGIWNITNACASITSGIVSGNVLGIDTVQYSLANSCGTGYANFQVFILSVPLPPDVSGNAYACVGSAADTLVAIPTGGTWGSSNSNAVVVGGIVSGATPGIDTIIYTITNICGTATDSFIVTIPSVETCDSLANVPGIEVIDGISIYPNPSINEITIKTSINTFDQVILIDIQGKEVIKKPIVFPEMQMNINELPGGVYYLKFIGKNSIAIRKVELL</sequence>
<dbReference type="Proteomes" id="UP000239872">
    <property type="component" value="Unassembled WGS sequence"/>
</dbReference>
<dbReference type="Pfam" id="PF25021">
    <property type="entry name" value="TEN_NHL"/>
    <property type="match status" value="2"/>
</dbReference>
<comment type="caution">
    <text evidence="7">The sequence shown here is derived from an EMBL/GenBank/DDBJ whole genome shotgun (WGS) entry which is preliminary data.</text>
</comment>
<gene>
    <name evidence="7" type="ORF">CJD36_017715</name>
</gene>
<feature type="domain" description="DUF7619" evidence="5">
    <location>
        <begin position="658"/>
        <end position="791"/>
    </location>
</feature>
<keyword evidence="3" id="KW-0732">Signal</keyword>
<dbReference type="InterPro" id="IPR001258">
    <property type="entry name" value="NHL_repeat"/>
</dbReference>
<dbReference type="Pfam" id="PF24595">
    <property type="entry name" value="DUF7619"/>
    <property type="match status" value="1"/>
</dbReference>
<dbReference type="RefSeq" id="WP_105040537.1">
    <property type="nucleotide sequence ID" value="NZ_PPSL01000005.1"/>
</dbReference>
<evidence type="ECO:0000259" key="4">
    <source>
        <dbReference type="Pfam" id="PF18962"/>
    </source>
</evidence>
<feature type="repeat" description="NHL" evidence="2">
    <location>
        <begin position="89"/>
        <end position="132"/>
    </location>
</feature>
<name>A0A2S7ST43_9BACT</name>
<dbReference type="NCBIfam" id="TIGR04183">
    <property type="entry name" value="Por_Secre_tail"/>
    <property type="match status" value="1"/>
</dbReference>
<evidence type="ECO:0000259" key="6">
    <source>
        <dbReference type="Pfam" id="PF25021"/>
    </source>
</evidence>
<dbReference type="PANTHER" id="PTHR13833:SF71">
    <property type="entry name" value="NHL DOMAIN-CONTAINING PROTEIN"/>
    <property type="match status" value="1"/>
</dbReference>
<dbReference type="OrthoDB" id="791543at2"/>
<dbReference type="InterPro" id="IPR056822">
    <property type="entry name" value="TEN_NHL"/>
</dbReference>
<protein>
    <submittedName>
        <fullName evidence="7">Uncharacterized protein</fullName>
    </submittedName>
</protein>
<feature type="domain" description="Secretion system C-terminal sorting" evidence="4">
    <location>
        <begin position="1414"/>
        <end position="1481"/>
    </location>
</feature>
<dbReference type="NCBIfam" id="TIGR01451">
    <property type="entry name" value="B_ant_repeat"/>
    <property type="match status" value="1"/>
</dbReference>